<evidence type="ECO:0000313" key="2">
    <source>
        <dbReference type="Proteomes" id="UP001177943"/>
    </source>
</evidence>
<dbReference type="AlphaFoldDB" id="A0AA95KWW8"/>
<dbReference type="Pfam" id="PF14568">
    <property type="entry name" value="SUKH_6"/>
    <property type="match status" value="1"/>
</dbReference>
<reference evidence="1" key="1">
    <citation type="submission" date="2023-05" db="EMBL/GenBank/DDBJ databases">
        <title>Comparative genomics of Bacillaceae isolates and their secondary metabolite potential.</title>
        <authorList>
            <person name="Song L."/>
            <person name="Nielsen L.J."/>
            <person name="Mohite O."/>
            <person name="Xu X."/>
            <person name="Weber T."/>
            <person name="Kovacs A.T."/>
        </authorList>
    </citation>
    <scope>NUCLEOTIDE SEQUENCE</scope>
    <source>
        <strain evidence="1">B2_4</strain>
    </source>
</reference>
<dbReference type="InterPro" id="IPR037883">
    <property type="entry name" value="Knr4/Smi1-like_sf"/>
</dbReference>
<accession>A0AA95KWW8</accession>
<sequence length="58" mass="6849">MKQVTWLFTDEQLNENDIITMENSLGVKFPEDYKNCIKKYNGGYPEPNIYYFNDGGDF</sequence>
<gene>
    <name evidence="1" type="ORF">QNH46_05760</name>
</gene>
<dbReference type="KEGG" id="pwn:QNH46_05760"/>
<dbReference type="EMBL" id="CP126084">
    <property type="protein sequence ID" value="WHX50170.1"/>
    <property type="molecule type" value="Genomic_DNA"/>
</dbReference>
<dbReference type="RefSeq" id="WP_283927255.1">
    <property type="nucleotide sequence ID" value="NZ_CP126084.1"/>
</dbReference>
<evidence type="ECO:0000313" key="1">
    <source>
        <dbReference type="EMBL" id="WHX50170.1"/>
    </source>
</evidence>
<protein>
    <submittedName>
        <fullName evidence="1">SMI1/KNR4 family protein</fullName>
    </submittedName>
</protein>
<name>A0AA95KWW8_9BACL</name>
<organism evidence="1 2">
    <name type="scientific">Paenibacillus woosongensis</name>
    <dbReference type="NCBI Taxonomy" id="307580"/>
    <lineage>
        <taxon>Bacteria</taxon>
        <taxon>Bacillati</taxon>
        <taxon>Bacillota</taxon>
        <taxon>Bacilli</taxon>
        <taxon>Bacillales</taxon>
        <taxon>Paenibacillaceae</taxon>
        <taxon>Paenibacillus</taxon>
    </lineage>
</organism>
<dbReference type="Gene3D" id="3.40.1580.10">
    <property type="entry name" value="SMI1/KNR4-like"/>
    <property type="match status" value="1"/>
</dbReference>
<dbReference type="Proteomes" id="UP001177943">
    <property type="component" value="Chromosome"/>
</dbReference>
<proteinExistence type="predicted"/>
<dbReference type="SUPFAM" id="SSF160631">
    <property type="entry name" value="SMI1/KNR4-like"/>
    <property type="match status" value="1"/>
</dbReference>